<feature type="compositionally biased region" description="Low complexity" evidence="8">
    <location>
        <begin position="222"/>
        <end position="231"/>
    </location>
</feature>
<keyword evidence="4 7" id="KW-0963">Cytoplasm</keyword>
<organism evidence="9 10">
    <name type="scientific">Rhizoctonia solani</name>
    <dbReference type="NCBI Taxonomy" id="456999"/>
    <lineage>
        <taxon>Eukaryota</taxon>
        <taxon>Fungi</taxon>
        <taxon>Dikarya</taxon>
        <taxon>Basidiomycota</taxon>
        <taxon>Agaricomycotina</taxon>
        <taxon>Agaricomycetes</taxon>
        <taxon>Cantharellales</taxon>
        <taxon>Ceratobasidiaceae</taxon>
        <taxon>Rhizoctonia</taxon>
    </lineage>
</organism>
<feature type="compositionally biased region" description="Basic residues" evidence="8">
    <location>
        <begin position="152"/>
        <end position="162"/>
    </location>
</feature>
<proteinExistence type="inferred from homology"/>
<evidence type="ECO:0000313" key="10">
    <source>
        <dbReference type="Proteomes" id="UP000663861"/>
    </source>
</evidence>
<feature type="compositionally biased region" description="Pro residues" evidence="8">
    <location>
        <begin position="80"/>
        <end position="97"/>
    </location>
</feature>
<feature type="region of interest" description="Disordered" evidence="8">
    <location>
        <begin position="67"/>
        <end position="102"/>
    </location>
</feature>
<evidence type="ECO:0000256" key="8">
    <source>
        <dbReference type="SAM" id="MobiDB-lite"/>
    </source>
</evidence>
<evidence type="ECO:0000256" key="4">
    <source>
        <dbReference type="ARBA" id="ARBA00022490"/>
    </source>
</evidence>
<comment type="similarity">
    <text evidence="2 7">Belongs to the NST1 family.</text>
</comment>
<keyword evidence="6 7" id="KW-0175">Coiled coil</keyword>
<feature type="compositionally biased region" description="Acidic residues" evidence="8">
    <location>
        <begin position="357"/>
        <end position="382"/>
    </location>
</feature>
<evidence type="ECO:0000256" key="7">
    <source>
        <dbReference type="RuleBase" id="RU049441"/>
    </source>
</evidence>
<evidence type="ECO:0000256" key="1">
    <source>
        <dbReference type="ARBA" id="ARBA00004496"/>
    </source>
</evidence>
<comment type="subcellular location">
    <subcellularLocation>
        <location evidence="1 7">Cytoplasm</location>
    </subcellularLocation>
</comment>
<comment type="caution">
    <text evidence="9">The sequence shown here is derived from an EMBL/GenBank/DDBJ whole genome shotgun (WGS) entry which is preliminary data.</text>
</comment>
<feature type="compositionally biased region" description="Pro residues" evidence="8">
    <location>
        <begin position="207"/>
        <end position="221"/>
    </location>
</feature>
<feature type="compositionally biased region" description="Acidic residues" evidence="8">
    <location>
        <begin position="129"/>
        <end position="144"/>
    </location>
</feature>
<evidence type="ECO:0000256" key="3">
    <source>
        <dbReference type="ARBA" id="ARBA00020733"/>
    </source>
</evidence>
<name>A0A8H2X2D8_9AGAM</name>
<keyword evidence="5 7" id="KW-0346">Stress response</keyword>
<dbReference type="OrthoDB" id="5211at2759"/>
<evidence type="ECO:0000256" key="5">
    <source>
        <dbReference type="ARBA" id="ARBA00023016"/>
    </source>
</evidence>
<evidence type="ECO:0000256" key="2">
    <source>
        <dbReference type="ARBA" id="ARBA00007112"/>
    </source>
</evidence>
<dbReference type="Proteomes" id="UP000663861">
    <property type="component" value="Unassembled WGS sequence"/>
</dbReference>
<feature type="compositionally biased region" description="Pro residues" evidence="8">
    <location>
        <begin position="165"/>
        <end position="182"/>
    </location>
</feature>
<feature type="compositionally biased region" description="Polar residues" evidence="8">
    <location>
        <begin position="396"/>
        <end position="407"/>
    </location>
</feature>
<feature type="compositionally biased region" description="Pro residues" evidence="8">
    <location>
        <begin position="1"/>
        <end position="13"/>
    </location>
</feature>
<dbReference type="InterPro" id="IPR025279">
    <property type="entry name" value="NST1"/>
</dbReference>
<dbReference type="EMBL" id="CAJMWY010000036">
    <property type="protein sequence ID" value="CAE6411255.1"/>
    <property type="molecule type" value="Genomic_DNA"/>
</dbReference>
<accession>A0A8H2X2D8</accession>
<feature type="region of interest" description="Disordered" evidence="8">
    <location>
        <begin position="115"/>
        <end position="240"/>
    </location>
</feature>
<dbReference type="GO" id="GO:0005737">
    <property type="term" value="C:cytoplasm"/>
    <property type="evidence" value="ECO:0007669"/>
    <property type="project" value="UniProtKB-SubCell"/>
</dbReference>
<evidence type="ECO:0000313" key="9">
    <source>
        <dbReference type="EMBL" id="CAE6411255.1"/>
    </source>
</evidence>
<dbReference type="Pfam" id="PF13945">
    <property type="entry name" value="NST1"/>
    <property type="match status" value="1"/>
</dbReference>
<sequence>MRPAPSVPPPPTPTSTGTNKKKKKKNDEDVDDADQVWAHFPPELRAYVRAEYAKSVRPPSVQGLVQHMEQYGWRARTTTEPPPPVPPTTTSPQPPFPFDAQLFADPAFALALEQLTLAGGPKHPPPDDGPYDDYYSEDDPEDDDAQHPTAPSKKKKKKKKKAVAVPPPPPPPPPMPAPPHPQQPQQRRRTVPPSSRAAGKQPMTFTPAPPPPQPPTKPRTSPPSSSTTSNTKLWNTNSLEERQRIKEFWLALGESERRELVKVEREAVLKKMKEQQKHSCACAVCGRKRAAIEEELEVLYDAYYEELEQYANIQQRYVSSGGTTSPPLGPGPFPGSVELDAAGAVVNAQRPISQPDTYDEDPDEYEDDEEEGEDEDDEEEEDKPNGVPPPKDSAASFLNFSNSLTVT</sequence>
<feature type="compositionally biased region" description="Low complexity" evidence="8">
    <location>
        <begin position="191"/>
        <end position="206"/>
    </location>
</feature>
<protein>
    <recommendedName>
        <fullName evidence="3 7">Stress response protein NST1</fullName>
    </recommendedName>
</protein>
<gene>
    <name evidence="9" type="ORF">RDB_LOCUS2189</name>
</gene>
<evidence type="ECO:0000256" key="6">
    <source>
        <dbReference type="ARBA" id="ARBA00023054"/>
    </source>
</evidence>
<feature type="region of interest" description="Disordered" evidence="8">
    <location>
        <begin position="318"/>
        <end position="407"/>
    </location>
</feature>
<reference evidence="9" key="1">
    <citation type="submission" date="2021-01" db="EMBL/GenBank/DDBJ databases">
        <authorList>
            <person name="Kaushik A."/>
        </authorList>
    </citation>
    <scope>NUCLEOTIDE SEQUENCE</scope>
    <source>
        <strain evidence="9">AG4-RS23</strain>
    </source>
</reference>
<dbReference type="AlphaFoldDB" id="A0A8H2X2D8"/>
<feature type="region of interest" description="Disordered" evidence="8">
    <location>
        <begin position="1"/>
        <end position="37"/>
    </location>
</feature>
<comment type="function">
    <text evidence="7">May act as a negative regulator of salt tolerance.</text>
</comment>
<feature type="non-terminal residue" evidence="9">
    <location>
        <position position="1"/>
    </location>
</feature>